<evidence type="ECO:0000313" key="2">
    <source>
        <dbReference type="EMBL" id="KAF2087719.1"/>
    </source>
</evidence>
<name>A0A9P4LXJ4_9PEZI</name>
<evidence type="ECO:0000256" key="1">
    <source>
        <dbReference type="SAM" id="Phobius"/>
    </source>
</evidence>
<protein>
    <submittedName>
        <fullName evidence="2">Uncharacterized protein</fullName>
    </submittedName>
</protein>
<sequence length="422" mass="46207">MAPLSPLAPLAARSFASGAAAAAERIQSQWINPTGVLQILLIVAGDVVGGALEQLSGGHITPVVFSFGWVGYAQQAFVSAISLHRLLKPPNANDPSYMISVPSGRIVTNRSCILNRILRDYDAWKPQEVHEEEHKAYIKYRRREASRDKRITEQDLSSFEALESTPLTITVFSASPNKEPGVRYRDKLWYSGMLIAIIQLGIACVPFALGGDWGPLYLTSVGTILAFATGSLPQFGKEKWGEAKRTSHRTVALTKGHHHRECIVIHGLGIGLDLEDLAMADWKKHNLLSGKKFGKKGKPKKQATAWPYTRMCTGILSICWIVLLISASGIRANSWYLVGIGALGLVQNAWVAASPTTPESQGLHLDFQGVTASDNALKALLIADQKFGGLGLALLKIYCPDLEQQEILSEWHYLQEEYGPMI</sequence>
<accession>A0A9P4LXJ4</accession>
<dbReference type="OrthoDB" id="1937642at2759"/>
<dbReference type="Proteomes" id="UP000799776">
    <property type="component" value="Unassembled WGS sequence"/>
</dbReference>
<keyword evidence="1" id="KW-0472">Membrane</keyword>
<feature type="transmembrane region" description="Helical" evidence="1">
    <location>
        <begin position="215"/>
        <end position="235"/>
    </location>
</feature>
<keyword evidence="1" id="KW-0812">Transmembrane</keyword>
<evidence type="ECO:0000313" key="3">
    <source>
        <dbReference type="Proteomes" id="UP000799776"/>
    </source>
</evidence>
<keyword evidence="1" id="KW-1133">Transmembrane helix</keyword>
<comment type="caution">
    <text evidence="2">The sequence shown here is derived from an EMBL/GenBank/DDBJ whole genome shotgun (WGS) entry which is preliminary data.</text>
</comment>
<organism evidence="2 3">
    <name type="scientific">Saccharata proteae CBS 121410</name>
    <dbReference type="NCBI Taxonomy" id="1314787"/>
    <lineage>
        <taxon>Eukaryota</taxon>
        <taxon>Fungi</taxon>
        <taxon>Dikarya</taxon>
        <taxon>Ascomycota</taxon>
        <taxon>Pezizomycotina</taxon>
        <taxon>Dothideomycetes</taxon>
        <taxon>Dothideomycetes incertae sedis</taxon>
        <taxon>Botryosphaeriales</taxon>
        <taxon>Saccharataceae</taxon>
        <taxon>Saccharata</taxon>
    </lineage>
</organism>
<dbReference type="EMBL" id="ML978719">
    <property type="protein sequence ID" value="KAF2087719.1"/>
    <property type="molecule type" value="Genomic_DNA"/>
</dbReference>
<gene>
    <name evidence="2" type="ORF">K490DRAFT_41192</name>
</gene>
<proteinExistence type="predicted"/>
<feature type="transmembrane region" description="Helical" evidence="1">
    <location>
        <begin position="308"/>
        <end position="328"/>
    </location>
</feature>
<reference evidence="2" key="1">
    <citation type="journal article" date="2020" name="Stud. Mycol.">
        <title>101 Dothideomycetes genomes: a test case for predicting lifestyles and emergence of pathogens.</title>
        <authorList>
            <person name="Haridas S."/>
            <person name="Albert R."/>
            <person name="Binder M."/>
            <person name="Bloem J."/>
            <person name="Labutti K."/>
            <person name="Salamov A."/>
            <person name="Andreopoulos B."/>
            <person name="Baker S."/>
            <person name="Barry K."/>
            <person name="Bills G."/>
            <person name="Bluhm B."/>
            <person name="Cannon C."/>
            <person name="Castanera R."/>
            <person name="Culley D."/>
            <person name="Daum C."/>
            <person name="Ezra D."/>
            <person name="Gonzalez J."/>
            <person name="Henrissat B."/>
            <person name="Kuo A."/>
            <person name="Liang C."/>
            <person name="Lipzen A."/>
            <person name="Lutzoni F."/>
            <person name="Magnuson J."/>
            <person name="Mondo S."/>
            <person name="Nolan M."/>
            <person name="Ohm R."/>
            <person name="Pangilinan J."/>
            <person name="Park H.-J."/>
            <person name="Ramirez L."/>
            <person name="Alfaro M."/>
            <person name="Sun H."/>
            <person name="Tritt A."/>
            <person name="Yoshinaga Y."/>
            <person name="Zwiers L.-H."/>
            <person name="Turgeon B."/>
            <person name="Goodwin S."/>
            <person name="Spatafora J."/>
            <person name="Crous P."/>
            <person name="Grigoriev I."/>
        </authorList>
    </citation>
    <scope>NUCLEOTIDE SEQUENCE</scope>
    <source>
        <strain evidence="2">CBS 121410</strain>
    </source>
</reference>
<dbReference type="AlphaFoldDB" id="A0A9P4LXJ4"/>
<keyword evidence="3" id="KW-1185">Reference proteome</keyword>
<feature type="transmembrane region" description="Helical" evidence="1">
    <location>
        <begin position="188"/>
        <end position="209"/>
    </location>
</feature>